<comment type="similarity">
    <text evidence="2">Belongs to the D-alanine--D-alanine ligase family.</text>
</comment>
<feature type="domain" description="ATP-grasp" evidence="11">
    <location>
        <begin position="114"/>
        <end position="330"/>
    </location>
</feature>
<dbReference type="PANTHER" id="PTHR23132:SF23">
    <property type="entry name" value="D-ALANINE--D-ALANINE LIGASE B"/>
    <property type="match status" value="1"/>
</dbReference>
<keyword evidence="5 10" id="KW-0547">Nucleotide-binding</keyword>
<keyword evidence="8" id="KW-0573">Peptidoglycan synthesis</keyword>
<dbReference type="GO" id="GO:0008716">
    <property type="term" value="F:D-alanine-D-alanine ligase activity"/>
    <property type="evidence" value="ECO:0007669"/>
    <property type="project" value="InterPro"/>
</dbReference>
<accession>A0A1F4ZBM1</accession>
<dbReference type="GO" id="GO:0005524">
    <property type="term" value="F:ATP binding"/>
    <property type="evidence" value="ECO:0007669"/>
    <property type="project" value="UniProtKB-UniRule"/>
</dbReference>
<evidence type="ECO:0000256" key="4">
    <source>
        <dbReference type="ARBA" id="ARBA00022598"/>
    </source>
</evidence>
<evidence type="ECO:0000256" key="7">
    <source>
        <dbReference type="ARBA" id="ARBA00022960"/>
    </source>
</evidence>
<dbReference type="SUPFAM" id="SSF56059">
    <property type="entry name" value="Glutathione synthetase ATP-binding domain-like"/>
    <property type="match status" value="1"/>
</dbReference>
<dbReference type="PROSITE" id="PS00844">
    <property type="entry name" value="DALA_DALA_LIGASE_2"/>
    <property type="match status" value="1"/>
</dbReference>
<keyword evidence="6 10" id="KW-0067">ATP-binding</keyword>
<evidence type="ECO:0000256" key="9">
    <source>
        <dbReference type="ARBA" id="ARBA00023316"/>
    </source>
</evidence>
<dbReference type="PROSITE" id="PS50975">
    <property type="entry name" value="ATP_GRASP"/>
    <property type="match status" value="1"/>
</dbReference>
<evidence type="ECO:0000256" key="2">
    <source>
        <dbReference type="ARBA" id="ARBA00010871"/>
    </source>
</evidence>
<dbReference type="InterPro" id="IPR016185">
    <property type="entry name" value="PreATP-grasp_dom_sf"/>
</dbReference>
<organism evidence="12 13">
    <name type="scientific">Candidatus Amesbacteria bacterium RIFCSPLOWO2_01_FULL_48_25</name>
    <dbReference type="NCBI Taxonomy" id="1797259"/>
    <lineage>
        <taxon>Bacteria</taxon>
        <taxon>Candidatus Amesiibacteriota</taxon>
    </lineage>
</organism>
<dbReference type="Gene3D" id="3.30.1490.20">
    <property type="entry name" value="ATP-grasp fold, A domain"/>
    <property type="match status" value="1"/>
</dbReference>
<proteinExistence type="inferred from homology"/>
<comment type="subcellular location">
    <subcellularLocation>
        <location evidence="1">Cytoplasm</location>
    </subcellularLocation>
</comment>
<dbReference type="InterPro" id="IPR013815">
    <property type="entry name" value="ATP_grasp_subdomain_1"/>
</dbReference>
<evidence type="ECO:0000313" key="13">
    <source>
        <dbReference type="Proteomes" id="UP000177080"/>
    </source>
</evidence>
<dbReference type="Proteomes" id="UP000177080">
    <property type="component" value="Unassembled WGS sequence"/>
</dbReference>
<keyword evidence="9" id="KW-0961">Cell wall biogenesis/degradation</keyword>
<keyword evidence="7" id="KW-0133">Cell shape</keyword>
<evidence type="ECO:0000256" key="3">
    <source>
        <dbReference type="ARBA" id="ARBA00022490"/>
    </source>
</evidence>
<comment type="caution">
    <text evidence="12">The sequence shown here is derived from an EMBL/GenBank/DDBJ whole genome shotgun (WGS) entry which is preliminary data.</text>
</comment>
<evidence type="ECO:0000256" key="6">
    <source>
        <dbReference type="ARBA" id="ARBA00022840"/>
    </source>
</evidence>
<dbReference type="Gene3D" id="3.30.470.20">
    <property type="entry name" value="ATP-grasp fold, B domain"/>
    <property type="match status" value="1"/>
</dbReference>
<evidence type="ECO:0000256" key="5">
    <source>
        <dbReference type="ARBA" id="ARBA00022741"/>
    </source>
</evidence>
<keyword evidence="3" id="KW-0963">Cytoplasm</keyword>
<dbReference type="Gene3D" id="3.40.50.20">
    <property type="match status" value="1"/>
</dbReference>
<dbReference type="GO" id="GO:0008360">
    <property type="term" value="P:regulation of cell shape"/>
    <property type="evidence" value="ECO:0007669"/>
    <property type="project" value="UniProtKB-KW"/>
</dbReference>
<evidence type="ECO:0000313" key="12">
    <source>
        <dbReference type="EMBL" id="OGD03585.1"/>
    </source>
</evidence>
<evidence type="ECO:0000259" key="11">
    <source>
        <dbReference type="PROSITE" id="PS50975"/>
    </source>
</evidence>
<sequence length="343" mass="38421">MWIGLAYNVKHEETGREMGKLVELDFDSWEVIEGLKKTLERLGHTVAMVEADEEAFDKLRNLKGKVDIVFNIAEGLHGDAREAQVPLFCEILGLAYTHSGPTTHAVKLDKHMAKLAVKGAGVKVPEGFVVRHAEVPELPEVKMPVIVKPNAQGSSIGVFDTNVVKEKEKLAGVIKEVSKGGKWEVVVEEYIEGREFTVSLLGNDPVEVLPIIEQKFGFLPPGMNRIAGYEVKWIYETQLADITEAYSCPADIDRDLREEIEKTSVNIFKSLNVKDCARIDFRLDERDNLYFLEINTLPGLNPDPAGPSYFVYAAFKAGMTYEQLVERILLEGCRRWGLTEKGL</sequence>
<dbReference type="AlphaFoldDB" id="A0A1F4ZBM1"/>
<dbReference type="InterPro" id="IPR011095">
    <property type="entry name" value="Dala_Dala_lig_C"/>
</dbReference>
<protein>
    <recommendedName>
        <fullName evidence="11">ATP-grasp domain-containing protein</fullName>
    </recommendedName>
</protein>
<dbReference type="InterPro" id="IPR000291">
    <property type="entry name" value="D-Ala_lig_Van_CS"/>
</dbReference>
<evidence type="ECO:0000256" key="8">
    <source>
        <dbReference type="ARBA" id="ARBA00022984"/>
    </source>
</evidence>
<dbReference type="GO" id="GO:0071555">
    <property type="term" value="P:cell wall organization"/>
    <property type="evidence" value="ECO:0007669"/>
    <property type="project" value="UniProtKB-KW"/>
</dbReference>
<dbReference type="STRING" id="1797259.A2989_02795"/>
<dbReference type="GO" id="GO:0046872">
    <property type="term" value="F:metal ion binding"/>
    <property type="evidence" value="ECO:0007669"/>
    <property type="project" value="InterPro"/>
</dbReference>
<evidence type="ECO:0000256" key="10">
    <source>
        <dbReference type="PROSITE-ProRule" id="PRU00409"/>
    </source>
</evidence>
<dbReference type="EMBL" id="MEXN01000005">
    <property type="protein sequence ID" value="OGD03585.1"/>
    <property type="molecule type" value="Genomic_DNA"/>
</dbReference>
<dbReference type="GO" id="GO:0009252">
    <property type="term" value="P:peptidoglycan biosynthetic process"/>
    <property type="evidence" value="ECO:0007669"/>
    <property type="project" value="UniProtKB-KW"/>
</dbReference>
<dbReference type="GO" id="GO:0005737">
    <property type="term" value="C:cytoplasm"/>
    <property type="evidence" value="ECO:0007669"/>
    <property type="project" value="UniProtKB-SubCell"/>
</dbReference>
<dbReference type="SUPFAM" id="SSF52440">
    <property type="entry name" value="PreATP-grasp domain"/>
    <property type="match status" value="1"/>
</dbReference>
<gene>
    <name evidence="12" type="ORF">A2989_02795</name>
</gene>
<name>A0A1F4ZBM1_9BACT</name>
<evidence type="ECO:0000256" key="1">
    <source>
        <dbReference type="ARBA" id="ARBA00004496"/>
    </source>
</evidence>
<reference evidence="12 13" key="1">
    <citation type="journal article" date="2016" name="Nat. Commun.">
        <title>Thousands of microbial genomes shed light on interconnected biogeochemical processes in an aquifer system.</title>
        <authorList>
            <person name="Anantharaman K."/>
            <person name="Brown C.T."/>
            <person name="Hug L.A."/>
            <person name="Sharon I."/>
            <person name="Castelle C.J."/>
            <person name="Probst A.J."/>
            <person name="Thomas B.C."/>
            <person name="Singh A."/>
            <person name="Wilkins M.J."/>
            <person name="Karaoz U."/>
            <person name="Brodie E.L."/>
            <person name="Williams K.H."/>
            <person name="Hubbard S.S."/>
            <person name="Banfield J.F."/>
        </authorList>
    </citation>
    <scope>NUCLEOTIDE SEQUENCE [LARGE SCALE GENOMIC DNA]</scope>
</reference>
<keyword evidence="4" id="KW-0436">Ligase</keyword>
<dbReference type="Pfam" id="PF07478">
    <property type="entry name" value="Dala_Dala_lig_C"/>
    <property type="match status" value="1"/>
</dbReference>
<dbReference type="InterPro" id="IPR011761">
    <property type="entry name" value="ATP-grasp"/>
</dbReference>
<dbReference type="PANTHER" id="PTHR23132">
    <property type="entry name" value="D-ALANINE--D-ALANINE LIGASE"/>
    <property type="match status" value="1"/>
</dbReference>